<proteinExistence type="predicted"/>
<dbReference type="AlphaFoldDB" id="A0A7S3NHP5"/>
<dbReference type="InterPro" id="IPR003593">
    <property type="entry name" value="AAA+_ATPase"/>
</dbReference>
<protein>
    <recommendedName>
        <fullName evidence="2">AAA+ ATPase domain-containing protein</fullName>
    </recommendedName>
</protein>
<evidence type="ECO:0000259" key="2">
    <source>
        <dbReference type="SMART" id="SM00382"/>
    </source>
</evidence>
<feature type="compositionally biased region" description="Polar residues" evidence="1">
    <location>
        <begin position="429"/>
        <end position="439"/>
    </location>
</feature>
<dbReference type="GO" id="GO:0016887">
    <property type="term" value="F:ATP hydrolysis activity"/>
    <property type="evidence" value="ECO:0007669"/>
    <property type="project" value="InterPro"/>
</dbReference>
<gene>
    <name evidence="3" type="ORF">ALAG00032_LOCUS9206</name>
</gene>
<dbReference type="EMBL" id="HBIJ01013591">
    <property type="protein sequence ID" value="CAE0368443.1"/>
    <property type="molecule type" value="Transcribed_RNA"/>
</dbReference>
<feature type="region of interest" description="Disordered" evidence="1">
    <location>
        <begin position="416"/>
        <end position="452"/>
    </location>
</feature>
<dbReference type="InterPro" id="IPR003959">
    <property type="entry name" value="ATPase_AAA_core"/>
</dbReference>
<dbReference type="GO" id="GO:0005524">
    <property type="term" value="F:ATP binding"/>
    <property type="evidence" value="ECO:0007669"/>
    <property type="project" value="InterPro"/>
</dbReference>
<feature type="region of interest" description="Disordered" evidence="1">
    <location>
        <begin position="1"/>
        <end position="48"/>
    </location>
</feature>
<feature type="domain" description="AAA+ ATPase" evidence="2">
    <location>
        <begin position="143"/>
        <end position="301"/>
    </location>
</feature>
<reference evidence="3" key="1">
    <citation type="submission" date="2021-01" db="EMBL/GenBank/DDBJ databases">
        <authorList>
            <person name="Corre E."/>
            <person name="Pelletier E."/>
            <person name="Niang G."/>
            <person name="Scheremetjew M."/>
            <person name="Finn R."/>
            <person name="Kale V."/>
            <person name="Holt S."/>
            <person name="Cochrane G."/>
            <person name="Meng A."/>
            <person name="Brown T."/>
            <person name="Cohen L."/>
        </authorList>
    </citation>
    <scope>NUCLEOTIDE SEQUENCE</scope>
    <source>
        <strain evidence="3">CCMP1510</strain>
    </source>
</reference>
<dbReference type="Pfam" id="PF00004">
    <property type="entry name" value="AAA"/>
    <property type="match status" value="1"/>
</dbReference>
<dbReference type="InterPro" id="IPR027417">
    <property type="entry name" value="P-loop_NTPase"/>
</dbReference>
<name>A0A7S3NHP5_9STRA</name>
<dbReference type="InterPro" id="IPR052267">
    <property type="entry name" value="N-DRC_Component"/>
</dbReference>
<dbReference type="PANTHER" id="PTHR14690:SF0">
    <property type="entry name" value="IQ MOTIF CONTAINING WITH AAA DOMAIN 1"/>
    <property type="match status" value="1"/>
</dbReference>
<dbReference type="Gene3D" id="3.40.50.300">
    <property type="entry name" value="P-loop containing nucleotide triphosphate hydrolases"/>
    <property type="match status" value="1"/>
</dbReference>
<evidence type="ECO:0000313" key="3">
    <source>
        <dbReference type="EMBL" id="CAE0368443.1"/>
    </source>
</evidence>
<organism evidence="3">
    <name type="scientific">Aureoumbra lagunensis</name>
    <dbReference type="NCBI Taxonomy" id="44058"/>
    <lineage>
        <taxon>Eukaryota</taxon>
        <taxon>Sar</taxon>
        <taxon>Stramenopiles</taxon>
        <taxon>Ochrophyta</taxon>
        <taxon>Pelagophyceae</taxon>
        <taxon>Pelagomonadales</taxon>
        <taxon>Aureoumbra</taxon>
    </lineage>
</organism>
<accession>A0A7S3NHP5</accession>
<feature type="compositionally biased region" description="Basic residues" evidence="1">
    <location>
        <begin position="18"/>
        <end position="47"/>
    </location>
</feature>
<dbReference type="PANTHER" id="PTHR14690">
    <property type="entry name" value="IQ MOTIF CONTAINING WITH AAA DOMAIN 1"/>
    <property type="match status" value="1"/>
</dbReference>
<dbReference type="SUPFAM" id="SSF52540">
    <property type="entry name" value="P-loop containing nucleoside triphosphate hydrolases"/>
    <property type="match status" value="1"/>
</dbReference>
<sequence>MSLKKIKLQLEKTCKGGAGKKKKKNGSSKKKKGGGKKKGGNKKKKGKLLPGDKLAELKNISAEEMVAALIESRLINKYRTRRVFELIGDFNYLGTVQQHTESQQTEWKPPIPSMAQLRAAITEYCILPLGSSTIKSAISNEFDVKSIMLYGPSGAGKTMMAEAIATELGALLINISPSRIKAATQFSGKTGPVRLIHMICALAKDPNFAPIVVYIDQCEQFFGGADSNNAENGGLAKKNVKNIDKEGTNPARFKKDLILYKNALEKHDRIIFIGVTSAPEKGETKEYKAFFDKFLHMPFPDYPSRLMIWKNAIQNRIQHHTSSHHYHNESSYCRDPIEHLDLSTLAQISQGFSAGSICYTVKKTLTARRVQRLDKLPASEAEFLNTLAQQSIKLNTGSTSFDVYHDFTAKITGLNDEKNRVKNEKDSSHGMNNSGNATQADGKKKSSSKKKK</sequence>
<evidence type="ECO:0000256" key="1">
    <source>
        <dbReference type="SAM" id="MobiDB-lite"/>
    </source>
</evidence>
<dbReference type="SMART" id="SM00382">
    <property type="entry name" value="AAA"/>
    <property type="match status" value="1"/>
</dbReference>
<feature type="compositionally biased region" description="Basic and acidic residues" evidence="1">
    <location>
        <begin position="416"/>
        <end position="428"/>
    </location>
</feature>